<evidence type="ECO:0000256" key="8">
    <source>
        <dbReference type="ARBA" id="ARBA00037922"/>
    </source>
</evidence>
<comment type="catalytic activity">
    <reaction evidence="11">
        <text>(S)-2,3,4,5-tetrahydrodipicolinate + NAD(+) + H2O = (2S,4S)-4-hydroxy-2,3,4,5-tetrahydrodipicolinate + NADH + H(+)</text>
        <dbReference type="Rhea" id="RHEA:35323"/>
        <dbReference type="ChEBI" id="CHEBI:15377"/>
        <dbReference type="ChEBI" id="CHEBI:15378"/>
        <dbReference type="ChEBI" id="CHEBI:16845"/>
        <dbReference type="ChEBI" id="CHEBI:57540"/>
        <dbReference type="ChEBI" id="CHEBI:57945"/>
        <dbReference type="ChEBI" id="CHEBI:67139"/>
        <dbReference type="EC" id="1.17.1.8"/>
    </reaction>
</comment>
<dbReference type="Pfam" id="PF01113">
    <property type="entry name" value="DapB_N"/>
    <property type="match status" value="1"/>
</dbReference>
<dbReference type="InterPro" id="IPR022663">
    <property type="entry name" value="DapB_C"/>
</dbReference>
<evidence type="ECO:0000256" key="2">
    <source>
        <dbReference type="ARBA" id="ARBA00022605"/>
    </source>
</evidence>
<dbReference type="PIRSF" id="PIRSF000161">
    <property type="entry name" value="DHPR"/>
    <property type="match status" value="1"/>
</dbReference>
<feature type="domain" description="Dihydrodipicolinate reductase C-terminal" evidence="14">
    <location>
        <begin position="106"/>
        <end position="236"/>
    </location>
</feature>
<gene>
    <name evidence="15" type="primary">dapB</name>
    <name evidence="15" type="ORF">NQ491_02400</name>
</gene>
<evidence type="ECO:0000256" key="4">
    <source>
        <dbReference type="ARBA" id="ARBA00022915"/>
    </source>
</evidence>
<dbReference type="PANTHER" id="PTHR20836:SF0">
    <property type="entry name" value="4-HYDROXY-TETRAHYDRODIPICOLINATE REDUCTASE 1, CHLOROPLASTIC-RELATED"/>
    <property type="match status" value="1"/>
</dbReference>
<evidence type="ECO:0000256" key="12">
    <source>
        <dbReference type="NCBIfam" id="TIGR00036"/>
    </source>
</evidence>
<evidence type="ECO:0000256" key="9">
    <source>
        <dbReference type="ARBA" id="ARBA00038983"/>
    </source>
</evidence>
<feature type="domain" description="Dihydrodipicolinate reductase N-terminal" evidence="13">
    <location>
        <begin position="1"/>
        <end position="103"/>
    </location>
</feature>
<evidence type="ECO:0000256" key="1">
    <source>
        <dbReference type="ARBA" id="ARBA00006642"/>
    </source>
</evidence>
<dbReference type="EC" id="1.17.1.8" evidence="9 12"/>
<keyword evidence="7" id="KW-0457">Lysine biosynthesis</keyword>
<accession>A0ABY5V1B1</accession>
<dbReference type="RefSeq" id="WP_019244937.1">
    <property type="nucleotide sequence ID" value="NZ_CAPH01000005.1"/>
</dbReference>
<evidence type="ECO:0000256" key="3">
    <source>
        <dbReference type="ARBA" id="ARBA00022857"/>
    </source>
</evidence>
<evidence type="ECO:0000256" key="11">
    <source>
        <dbReference type="ARBA" id="ARBA00049396"/>
    </source>
</evidence>
<dbReference type="Gene3D" id="3.30.360.10">
    <property type="entry name" value="Dihydrodipicolinate Reductase, domain 2"/>
    <property type="match status" value="1"/>
</dbReference>
<dbReference type="GeneID" id="82890548"/>
<dbReference type="InterPro" id="IPR000846">
    <property type="entry name" value="DapB_N"/>
</dbReference>
<keyword evidence="16" id="KW-1185">Reference proteome</keyword>
<sequence length="239" mass="26140">MKIALIGYGKMGREIERILVERGHSIALIVDRDNTDDLTPENLHGVDAAIEFTTPSTAFDNLRICFEAGVPVVCGTTGWTERLHEAEALCRQHGGAFFYASNYSIGVNVFFEVNRKLAELMNRFGAYDVTVEETHHTQKKDAPSGTAITLAGDILDRIDRKTRWTSGTTTEPDALEIASVRRSVVPGIHTVTYESEADVLSITHCAKNRCGFATGAVMAAEFVAGKKGIFSMKDLLGLE</sequence>
<evidence type="ECO:0000259" key="13">
    <source>
        <dbReference type="Pfam" id="PF01113"/>
    </source>
</evidence>
<organism evidence="15 16">
    <name type="scientific">Alistipes ihumii AP11</name>
    <dbReference type="NCBI Taxonomy" id="1211813"/>
    <lineage>
        <taxon>Bacteria</taxon>
        <taxon>Pseudomonadati</taxon>
        <taxon>Bacteroidota</taxon>
        <taxon>Bacteroidia</taxon>
        <taxon>Bacteroidales</taxon>
        <taxon>Rikenellaceae</taxon>
        <taxon>Alistipes</taxon>
    </lineage>
</organism>
<dbReference type="Proteomes" id="UP001059295">
    <property type="component" value="Chromosome"/>
</dbReference>
<keyword evidence="6" id="KW-0520">NAD</keyword>
<evidence type="ECO:0000256" key="10">
    <source>
        <dbReference type="ARBA" id="ARBA00049080"/>
    </source>
</evidence>
<keyword evidence="2" id="KW-0028">Amino-acid biosynthesis</keyword>
<dbReference type="Gene3D" id="3.40.50.720">
    <property type="entry name" value="NAD(P)-binding Rossmann-like Domain"/>
    <property type="match status" value="1"/>
</dbReference>
<dbReference type="EMBL" id="CP102294">
    <property type="protein sequence ID" value="UWN57648.1"/>
    <property type="molecule type" value="Genomic_DNA"/>
</dbReference>
<keyword evidence="5 15" id="KW-0560">Oxidoreductase</keyword>
<keyword evidence="3" id="KW-0521">NADP</keyword>
<comment type="similarity">
    <text evidence="1">Belongs to the DapB family.</text>
</comment>
<protein>
    <recommendedName>
        <fullName evidence="9 12">4-hydroxy-tetrahydrodipicolinate reductase</fullName>
        <ecNumber evidence="9 12">1.17.1.8</ecNumber>
    </recommendedName>
</protein>
<keyword evidence="4" id="KW-0220">Diaminopimelate biosynthesis</keyword>
<comment type="pathway">
    <text evidence="8">Amino-acid biosynthesis; L-lysine biosynthesis via DAP pathway; (S)-tetrahydrodipicolinate from L-aspartate: step 4/4.</text>
</comment>
<evidence type="ECO:0000313" key="15">
    <source>
        <dbReference type="EMBL" id="UWN57648.1"/>
    </source>
</evidence>
<dbReference type="InterPro" id="IPR036291">
    <property type="entry name" value="NAD(P)-bd_dom_sf"/>
</dbReference>
<dbReference type="Pfam" id="PF05173">
    <property type="entry name" value="DapB_C"/>
    <property type="match status" value="1"/>
</dbReference>
<evidence type="ECO:0000259" key="14">
    <source>
        <dbReference type="Pfam" id="PF05173"/>
    </source>
</evidence>
<dbReference type="CDD" id="cd02274">
    <property type="entry name" value="DHDPR_N"/>
    <property type="match status" value="1"/>
</dbReference>
<comment type="catalytic activity">
    <reaction evidence="10">
        <text>(S)-2,3,4,5-tetrahydrodipicolinate + NADP(+) + H2O = (2S,4S)-4-hydroxy-2,3,4,5-tetrahydrodipicolinate + NADPH + H(+)</text>
        <dbReference type="Rhea" id="RHEA:35331"/>
        <dbReference type="ChEBI" id="CHEBI:15377"/>
        <dbReference type="ChEBI" id="CHEBI:15378"/>
        <dbReference type="ChEBI" id="CHEBI:16845"/>
        <dbReference type="ChEBI" id="CHEBI:57783"/>
        <dbReference type="ChEBI" id="CHEBI:58349"/>
        <dbReference type="ChEBI" id="CHEBI:67139"/>
        <dbReference type="EC" id="1.17.1.8"/>
    </reaction>
</comment>
<dbReference type="PANTHER" id="PTHR20836">
    <property type="entry name" value="DIHYDRODIPICOLINATE REDUCTASE"/>
    <property type="match status" value="1"/>
</dbReference>
<evidence type="ECO:0000256" key="5">
    <source>
        <dbReference type="ARBA" id="ARBA00023002"/>
    </source>
</evidence>
<evidence type="ECO:0000256" key="7">
    <source>
        <dbReference type="ARBA" id="ARBA00023154"/>
    </source>
</evidence>
<dbReference type="GO" id="GO:0008839">
    <property type="term" value="F:4-hydroxy-tetrahydrodipicolinate reductase"/>
    <property type="evidence" value="ECO:0007669"/>
    <property type="project" value="UniProtKB-EC"/>
</dbReference>
<dbReference type="SUPFAM" id="SSF55347">
    <property type="entry name" value="Glyceraldehyde-3-phosphate dehydrogenase-like, C-terminal domain"/>
    <property type="match status" value="1"/>
</dbReference>
<proteinExistence type="inferred from homology"/>
<dbReference type="SUPFAM" id="SSF51735">
    <property type="entry name" value="NAD(P)-binding Rossmann-fold domains"/>
    <property type="match status" value="1"/>
</dbReference>
<dbReference type="InterPro" id="IPR023940">
    <property type="entry name" value="DHDPR_bac"/>
</dbReference>
<evidence type="ECO:0000313" key="16">
    <source>
        <dbReference type="Proteomes" id="UP001059295"/>
    </source>
</evidence>
<dbReference type="NCBIfam" id="TIGR00036">
    <property type="entry name" value="dapB"/>
    <property type="match status" value="1"/>
</dbReference>
<evidence type="ECO:0000256" key="6">
    <source>
        <dbReference type="ARBA" id="ARBA00023027"/>
    </source>
</evidence>
<reference evidence="15" key="1">
    <citation type="journal article" date="2022" name="Cell">
        <title>Design, construction, and in vivo augmentation of a complex gut microbiome.</title>
        <authorList>
            <person name="Cheng A.G."/>
            <person name="Ho P.Y."/>
            <person name="Aranda-Diaz A."/>
            <person name="Jain S."/>
            <person name="Yu F.B."/>
            <person name="Meng X."/>
            <person name="Wang M."/>
            <person name="Iakiviak M."/>
            <person name="Nagashima K."/>
            <person name="Zhao A."/>
            <person name="Murugkar P."/>
            <person name="Patil A."/>
            <person name="Atabakhsh K."/>
            <person name="Weakley A."/>
            <person name="Yan J."/>
            <person name="Brumbaugh A.R."/>
            <person name="Higginbottom S."/>
            <person name="Dimas A."/>
            <person name="Shiver A.L."/>
            <person name="Deutschbauer A."/>
            <person name="Neff N."/>
            <person name="Sonnenburg J.L."/>
            <person name="Huang K.C."/>
            <person name="Fischbach M.A."/>
        </authorList>
    </citation>
    <scope>NUCLEOTIDE SEQUENCE</scope>
    <source>
        <strain evidence="15">AP11</strain>
    </source>
</reference>
<name>A0ABY5V1B1_9BACT</name>